<sequence>MTANFKKRMLTDYTVSHIAPDDTGEASDSTTVRQDISTSETPQKRLRLTARTLHLDTRDASDTVQARAAVADLRLQTEALAENFVSIPPADLLDATEKLRDLYVQFKEPEFRCNTLQTIGQLLALPNATVCLTPLRPFLEGVLADDHGLATRTVLLRVLLQAGAAHQGDRAFTCHIAAIVGKCIKDLQLLNRPVLVAGCLDVVGELIEFRGVSRRYILALWNKFAADGSNEVRASAFRMMRNLGNRGFLLDFKMYKSICVGLEDLCVSVRSCAMDLIFRLGQSDKARQVQTGQGTGDTINLVDDVFCKICDRINDWEIEIRAKAAQLLGMMDGVTIDYVNQTVDKKLMSDLRVKVAGHERQKQLFESGEWSSGRKWADDAPKERLQQEDVKLMSIGATGAFVLALEDQFQEVRAPAVISMAQLAAKHPSFGSTCAEFLVDMFNDEIHDVRLNALKMFPLLGQGVDLREDQLEMVLTVLQDADLDIREGLRLILPTLKYSSAKILRMVFDALLTNFHQYPSDHAYICTCLASLGFKNAGFVAEEANAYLNIHPFLQSVEPKSEDKVYIATMTLICNAAAVCAEIFKLFRDFHFRHYLLYHYKYPDWFPLLESVGNAALALKLRQKPDGMSGTGLVARLAALRRSVASSSDLSLISELLLTVGGNLHTICEQDTVLDTTKSWLELEFQFAARYVRCLKRYEDIPKKSLPIVGAIGEGVRVQTDEMRTRFVGHTAEDQEIVSELCLREKLLEALVSAERCGGLIELDPLLLNELITMNKSKVGSWIGSLSDQPRIPEQILFTVLRANIPIPQLASVSVKKLKVDIKSPGNNEEYPVNIVVGTIHRIPFEAVIDGADTDDAAISGMAICIVMPDDRRLLLAVTAKDCLHQNNQLLVRKDIAISLSVWTASAALKIHFCRIIAGKSLQVAGNYHLVQEEDLRKVIVLAGPVAYHVAPVAARSR</sequence>
<dbReference type="EMBL" id="MTYJ01000269">
    <property type="protein sequence ID" value="OWA52457.1"/>
    <property type="molecule type" value="Genomic_DNA"/>
</dbReference>
<evidence type="ECO:0000256" key="2">
    <source>
        <dbReference type="ARBA" id="ARBA00023242"/>
    </source>
</evidence>
<evidence type="ECO:0000313" key="5">
    <source>
        <dbReference type="EMBL" id="OWA52457.1"/>
    </source>
</evidence>
<dbReference type="GO" id="GO:0016180">
    <property type="term" value="P:snRNA processing"/>
    <property type="evidence" value="ECO:0007669"/>
    <property type="project" value="TreeGrafter"/>
</dbReference>
<reference evidence="6" key="1">
    <citation type="submission" date="2017-01" db="EMBL/GenBank/DDBJ databases">
        <title>Comparative genomics of anhydrobiosis in the tardigrade Hypsibius dujardini.</title>
        <authorList>
            <person name="Yoshida Y."/>
            <person name="Koutsovoulos G."/>
            <person name="Laetsch D."/>
            <person name="Stevens L."/>
            <person name="Kumar S."/>
            <person name="Horikawa D."/>
            <person name="Ishino K."/>
            <person name="Komine S."/>
            <person name="Tomita M."/>
            <person name="Blaxter M."/>
            <person name="Arakawa K."/>
        </authorList>
    </citation>
    <scope>NUCLEOTIDE SEQUENCE [LARGE SCALE GENOMIC DNA]</scope>
    <source>
        <strain evidence="6">Z151</strain>
    </source>
</reference>
<gene>
    <name evidence="5" type="ORF">BV898_16910</name>
</gene>
<keyword evidence="6" id="KW-1185">Reference proteome</keyword>
<evidence type="ECO:0000313" key="6">
    <source>
        <dbReference type="Proteomes" id="UP000192578"/>
    </source>
</evidence>
<evidence type="ECO:0000256" key="1">
    <source>
        <dbReference type="ARBA" id="ARBA00004123"/>
    </source>
</evidence>
<comment type="subcellular location">
    <subcellularLocation>
        <location evidence="1">Nucleus</location>
    </subcellularLocation>
</comment>
<dbReference type="Gene3D" id="1.25.10.10">
    <property type="entry name" value="Leucine-rich Repeat Variant"/>
    <property type="match status" value="1"/>
</dbReference>
<accession>A0A9X6NEE0</accession>
<dbReference type="AlphaFoldDB" id="A0A9X6NEE0"/>
<dbReference type="Pfam" id="PF25458">
    <property type="entry name" value="INTS4_C"/>
    <property type="match status" value="1"/>
</dbReference>
<comment type="caution">
    <text evidence="5">The sequence shown here is derived from an EMBL/GenBank/DDBJ whole genome shotgun (WGS) entry which is preliminary data.</text>
</comment>
<name>A0A9X6NEE0_HYPEX</name>
<dbReference type="OrthoDB" id="18190at2759"/>
<dbReference type="SUPFAM" id="SSF48371">
    <property type="entry name" value="ARM repeat"/>
    <property type="match status" value="1"/>
</dbReference>
<evidence type="ECO:0000256" key="3">
    <source>
        <dbReference type="SAM" id="MobiDB-lite"/>
    </source>
</evidence>
<feature type="region of interest" description="Disordered" evidence="3">
    <location>
        <begin position="18"/>
        <end position="41"/>
    </location>
</feature>
<keyword evidence="2" id="KW-0539">Nucleus</keyword>
<feature type="domain" description="Integrator complex subunit 4/Protein SIEL C-terminal Ig-like" evidence="4">
    <location>
        <begin position="822"/>
        <end position="953"/>
    </location>
</feature>
<dbReference type="Proteomes" id="UP000192578">
    <property type="component" value="Unassembled WGS sequence"/>
</dbReference>
<proteinExistence type="predicted"/>
<protein>
    <submittedName>
        <fullName evidence="5">Integrator complex subunit 4</fullName>
    </submittedName>
</protein>
<dbReference type="InterPro" id="IPR016024">
    <property type="entry name" value="ARM-type_fold"/>
</dbReference>
<dbReference type="InterPro" id="IPR011989">
    <property type="entry name" value="ARM-like"/>
</dbReference>
<dbReference type="PANTHER" id="PTHR20938">
    <property type="entry name" value="INTEGRATOR COMPLEX SUBUNIT 4"/>
    <property type="match status" value="1"/>
</dbReference>
<evidence type="ECO:0000259" key="4">
    <source>
        <dbReference type="Pfam" id="PF25458"/>
    </source>
</evidence>
<organism evidence="5 6">
    <name type="scientific">Hypsibius exemplaris</name>
    <name type="common">Freshwater tardigrade</name>
    <dbReference type="NCBI Taxonomy" id="2072580"/>
    <lineage>
        <taxon>Eukaryota</taxon>
        <taxon>Metazoa</taxon>
        <taxon>Ecdysozoa</taxon>
        <taxon>Tardigrada</taxon>
        <taxon>Eutardigrada</taxon>
        <taxon>Parachela</taxon>
        <taxon>Hypsibioidea</taxon>
        <taxon>Hypsibiidae</taxon>
        <taxon>Hypsibius</taxon>
    </lineage>
</organism>
<feature type="compositionally biased region" description="Polar residues" evidence="3">
    <location>
        <begin position="26"/>
        <end position="41"/>
    </location>
</feature>
<dbReference type="GO" id="GO:0032039">
    <property type="term" value="C:integrator complex"/>
    <property type="evidence" value="ECO:0007669"/>
    <property type="project" value="TreeGrafter"/>
</dbReference>
<dbReference type="InterPro" id="IPR057412">
    <property type="entry name" value="INTS4_C"/>
</dbReference>
<dbReference type="PANTHER" id="PTHR20938:SF0">
    <property type="entry name" value="INTEGRATOR COMPLEX SUBUNIT 4"/>
    <property type="match status" value="1"/>
</dbReference>